<evidence type="ECO:0000313" key="2">
    <source>
        <dbReference type="Proteomes" id="UP000245207"/>
    </source>
</evidence>
<proteinExistence type="predicted"/>
<dbReference type="PANTHER" id="PTHR48166:SF4">
    <property type="entry name" value="OS03G0142900 PROTEIN"/>
    <property type="match status" value="1"/>
</dbReference>
<dbReference type="OrthoDB" id="188042at2759"/>
<organism evidence="1 2">
    <name type="scientific">Artemisia annua</name>
    <name type="common">Sweet wormwood</name>
    <dbReference type="NCBI Taxonomy" id="35608"/>
    <lineage>
        <taxon>Eukaryota</taxon>
        <taxon>Viridiplantae</taxon>
        <taxon>Streptophyta</taxon>
        <taxon>Embryophyta</taxon>
        <taxon>Tracheophyta</taxon>
        <taxon>Spermatophyta</taxon>
        <taxon>Magnoliopsida</taxon>
        <taxon>eudicotyledons</taxon>
        <taxon>Gunneridae</taxon>
        <taxon>Pentapetalae</taxon>
        <taxon>asterids</taxon>
        <taxon>campanulids</taxon>
        <taxon>Asterales</taxon>
        <taxon>Asteraceae</taxon>
        <taxon>Asteroideae</taxon>
        <taxon>Anthemideae</taxon>
        <taxon>Artemisiinae</taxon>
        <taxon>Artemisia</taxon>
    </lineage>
</organism>
<sequence>MVTDFEPIAENKSVTFYRPVSIPYGFFALGHYNEPTRNNLRGAYVLVARDNTSRDSPRPALKLPLDYNLIWMSLKERVYVWEPLPPVGYRALGFVVTICSNVGYHIEPDVQLVRCVREDLTLDAQHLVATNSTLTTHSKGVSVNPSFFFCGMDISCGDVLNLCCLKNSNLGATMPNLEQVKALIHHYGPTVYFHPDDVYLPSSVPWYFENSYSDDFKHGCLETAEVYVLVRPATGGAFTDIIMLICFPYAGLDTVTLKLFNLNIEMINKKAGEEVGHWEYFALRISNFDGQLWRVYLPDHSGNKLVEATCLEFIEGSNKPIIYSSKFRHASFPNAGTYIQGRLTNFGIGVKDEVAKSDMFIDTSKKYKIVVAEYLGDGAVVEPEWMRDVRHRSMLIQWTCFLYEFTGTSRDVLFNYLVHKHSMELTV</sequence>
<keyword evidence="2" id="KW-1185">Reference proteome</keyword>
<evidence type="ECO:0000313" key="1">
    <source>
        <dbReference type="EMBL" id="PWA73906.1"/>
    </source>
</evidence>
<reference evidence="1 2" key="1">
    <citation type="journal article" date="2018" name="Mol. Plant">
        <title>The genome of Artemisia annua provides insight into the evolution of Asteraceae family and artemisinin biosynthesis.</title>
        <authorList>
            <person name="Shen Q."/>
            <person name="Zhang L."/>
            <person name="Liao Z."/>
            <person name="Wang S."/>
            <person name="Yan T."/>
            <person name="Shi P."/>
            <person name="Liu M."/>
            <person name="Fu X."/>
            <person name="Pan Q."/>
            <person name="Wang Y."/>
            <person name="Lv Z."/>
            <person name="Lu X."/>
            <person name="Zhang F."/>
            <person name="Jiang W."/>
            <person name="Ma Y."/>
            <person name="Chen M."/>
            <person name="Hao X."/>
            <person name="Li L."/>
            <person name="Tang Y."/>
            <person name="Lv G."/>
            <person name="Zhou Y."/>
            <person name="Sun X."/>
            <person name="Brodelius P.E."/>
            <person name="Rose J.K.C."/>
            <person name="Tang K."/>
        </authorList>
    </citation>
    <scope>NUCLEOTIDE SEQUENCE [LARGE SCALE GENOMIC DNA]</scope>
    <source>
        <strain evidence="2">cv. Huhao1</strain>
        <tissue evidence="1">Leaf</tissue>
    </source>
</reference>
<protein>
    <submittedName>
        <fullName evidence="1">Uncharacterized protein</fullName>
    </submittedName>
</protein>
<gene>
    <name evidence="1" type="ORF">CTI12_AA253890</name>
</gene>
<dbReference type="AlphaFoldDB" id="A0A2U1NK93"/>
<dbReference type="Pfam" id="PF06101">
    <property type="entry name" value="Vps62"/>
    <property type="match status" value="2"/>
</dbReference>
<dbReference type="STRING" id="35608.A0A2U1NK93"/>
<dbReference type="InterPro" id="IPR009291">
    <property type="entry name" value="Vps62"/>
</dbReference>
<name>A0A2U1NK93_ARTAN</name>
<comment type="caution">
    <text evidence="1">The sequence shown here is derived from an EMBL/GenBank/DDBJ whole genome shotgun (WGS) entry which is preliminary data.</text>
</comment>
<dbReference type="EMBL" id="PKPP01002654">
    <property type="protein sequence ID" value="PWA73906.1"/>
    <property type="molecule type" value="Genomic_DNA"/>
</dbReference>
<dbReference type="PANTHER" id="PTHR48166">
    <property type="entry name" value="EXPRESSED PROTEIN"/>
    <property type="match status" value="1"/>
</dbReference>
<accession>A0A2U1NK93</accession>
<dbReference type="Proteomes" id="UP000245207">
    <property type="component" value="Unassembled WGS sequence"/>
</dbReference>